<sequence>MAVLLAVLTLVPTIDCALLGEGGHIHVGMGAAVAADGAHHHHPHALGGHLADHCDQHMLHCVVKSVLPAGTGSLLSLLWLILLGTAAIVAAALLFINAGGVRAPPVAGLPTRNGQDILARFCIARR</sequence>
<keyword evidence="1" id="KW-1133">Transmembrane helix</keyword>
<dbReference type="Proteomes" id="UP000188836">
    <property type="component" value="Unassembled WGS sequence"/>
</dbReference>
<dbReference type="AlphaFoldDB" id="A0A1V2TH52"/>
<dbReference type="EMBL" id="MUMY01000007">
    <property type="protein sequence ID" value="ONM48849.1"/>
    <property type="molecule type" value="Genomic_DNA"/>
</dbReference>
<comment type="caution">
    <text evidence="2">The sequence shown here is derived from an EMBL/GenBank/DDBJ whole genome shotgun (WGS) entry which is preliminary data.</text>
</comment>
<keyword evidence="1" id="KW-0472">Membrane</keyword>
<dbReference type="Pfam" id="PF26327">
    <property type="entry name" value="LpqS"/>
    <property type="match status" value="1"/>
</dbReference>
<evidence type="ECO:0000313" key="3">
    <source>
        <dbReference type="Proteomes" id="UP000188836"/>
    </source>
</evidence>
<keyword evidence="1" id="KW-0812">Transmembrane</keyword>
<dbReference type="STRING" id="1538463.B0T36_09815"/>
<keyword evidence="3" id="KW-1185">Reference proteome</keyword>
<feature type="transmembrane region" description="Helical" evidence="1">
    <location>
        <begin position="77"/>
        <end position="96"/>
    </location>
</feature>
<gene>
    <name evidence="2" type="ORF">B0T46_10235</name>
</gene>
<evidence type="ECO:0000313" key="2">
    <source>
        <dbReference type="EMBL" id="ONM48849.1"/>
    </source>
</evidence>
<dbReference type="OrthoDB" id="4547407at2"/>
<evidence type="ECO:0000256" key="1">
    <source>
        <dbReference type="SAM" id="Phobius"/>
    </source>
</evidence>
<dbReference type="InterPro" id="IPR058714">
    <property type="entry name" value="LpqS"/>
</dbReference>
<proteinExistence type="predicted"/>
<accession>A0A1V2TH52</accession>
<protein>
    <submittedName>
        <fullName evidence="2">Uncharacterized protein</fullName>
    </submittedName>
</protein>
<dbReference type="RefSeq" id="WP_077116329.1">
    <property type="nucleotide sequence ID" value="NZ_LOKT01000005.1"/>
</dbReference>
<name>A0A1V2TH52_9NOCA</name>
<reference evidence="2 3" key="1">
    <citation type="journal article" date="2016" name="Antonie Van Leeuwenhoek">
        <title>Nocardia donostiensis sp. nov., isolated from human respiratory specimens.</title>
        <authorList>
            <person name="Ercibengoa M."/>
            <person name="Bell M."/>
            <person name="Marimon J.M."/>
            <person name="Humrighouse B."/>
            <person name="Klenk H.P."/>
            <person name="Potter G."/>
            <person name="Perez-Trallero E."/>
        </authorList>
    </citation>
    <scope>NUCLEOTIDE SEQUENCE [LARGE SCALE GENOMIC DNA]</scope>
    <source>
        <strain evidence="2 3">X1655</strain>
    </source>
</reference>
<organism evidence="2 3">
    <name type="scientific">Nocardia donostiensis</name>
    <dbReference type="NCBI Taxonomy" id="1538463"/>
    <lineage>
        <taxon>Bacteria</taxon>
        <taxon>Bacillati</taxon>
        <taxon>Actinomycetota</taxon>
        <taxon>Actinomycetes</taxon>
        <taxon>Mycobacteriales</taxon>
        <taxon>Nocardiaceae</taxon>
        <taxon>Nocardia</taxon>
    </lineage>
</organism>